<sequence length="87" mass="9917">MRFKESYTADDPDMSGLVKILNDLIKNFEFSIAYIEIIAQIPSNKIKNFLGGKDGISYEESIRAFLVSESLKNTCNKFSSGFLDEFY</sequence>
<reference evidence="1 2" key="1">
    <citation type="submission" date="2016-10" db="EMBL/GenBank/DDBJ databases">
        <authorList>
            <person name="de Groot N.N."/>
        </authorList>
    </citation>
    <scope>NUCLEOTIDE SEQUENCE [LARGE SCALE GENOMIC DNA]</scope>
    <source>
        <strain evidence="1 2">DSM 12992</strain>
    </source>
</reference>
<dbReference type="EMBL" id="FOMG01000027">
    <property type="protein sequence ID" value="SFD24757.1"/>
    <property type="molecule type" value="Genomic_DNA"/>
</dbReference>
<dbReference type="Proteomes" id="UP000199263">
    <property type="component" value="Unassembled WGS sequence"/>
</dbReference>
<evidence type="ECO:0000313" key="2">
    <source>
        <dbReference type="Proteomes" id="UP000199263"/>
    </source>
</evidence>
<accession>A0A1I1QRX7</accession>
<organism evidence="1 2">
    <name type="scientific">Clostridium uliginosum</name>
    <dbReference type="NCBI Taxonomy" id="119641"/>
    <lineage>
        <taxon>Bacteria</taxon>
        <taxon>Bacillati</taxon>
        <taxon>Bacillota</taxon>
        <taxon>Clostridia</taxon>
        <taxon>Eubacteriales</taxon>
        <taxon>Clostridiaceae</taxon>
        <taxon>Clostridium</taxon>
    </lineage>
</organism>
<dbReference type="AlphaFoldDB" id="A0A1I1QRX7"/>
<gene>
    <name evidence="1" type="ORF">SAMN05421842_1271</name>
</gene>
<proteinExistence type="predicted"/>
<protein>
    <submittedName>
        <fullName evidence="1">Uncharacterized protein</fullName>
    </submittedName>
</protein>
<name>A0A1I1QRX7_9CLOT</name>
<evidence type="ECO:0000313" key="1">
    <source>
        <dbReference type="EMBL" id="SFD24757.1"/>
    </source>
</evidence>
<keyword evidence="2" id="KW-1185">Reference proteome</keyword>